<dbReference type="AlphaFoldDB" id="A0A196SAE3"/>
<keyword evidence="3" id="KW-1185">Reference proteome</keyword>
<reference evidence="2 3" key="1">
    <citation type="submission" date="2016-05" db="EMBL/GenBank/DDBJ databases">
        <title>Nuclear genome of Blastocystis sp. subtype 1 NandII.</title>
        <authorList>
            <person name="Gentekaki E."/>
            <person name="Curtis B."/>
            <person name="Stairs C."/>
            <person name="Eme L."/>
            <person name="Herman E."/>
            <person name="Klimes V."/>
            <person name="Arias M.C."/>
            <person name="Elias M."/>
            <person name="Hilliou F."/>
            <person name="Klute M."/>
            <person name="Malik S.-B."/>
            <person name="Pightling A."/>
            <person name="Rachubinski R."/>
            <person name="Salas D."/>
            <person name="Schlacht A."/>
            <person name="Suga H."/>
            <person name="Archibald J."/>
            <person name="Ball S.G."/>
            <person name="Clark G."/>
            <person name="Dacks J."/>
            <person name="Van Der Giezen M."/>
            <person name="Tsaousis A."/>
            <person name="Roger A."/>
        </authorList>
    </citation>
    <scope>NUCLEOTIDE SEQUENCE [LARGE SCALE GENOMIC DNA]</scope>
    <source>
        <strain evidence="3">ATCC 50177 / NandII</strain>
    </source>
</reference>
<organism evidence="2 3">
    <name type="scientific">Blastocystis sp. subtype 1 (strain ATCC 50177 / NandII)</name>
    <dbReference type="NCBI Taxonomy" id="478820"/>
    <lineage>
        <taxon>Eukaryota</taxon>
        <taxon>Sar</taxon>
        <taxon>Stramenopiles</taxon>
        <taxon>Bigyra</taxon>
        <taxon>Opalozoa</taxon>
        <taxon>Opalinata</taxon>
        <taxon>Blastocystidae</taxon>
        <taxon>Blastocystis</taxon>
    </lineage>
</organism>
<dbReference type="Proteomes" id="UP000078348">
    <property type="component" value="Unassembled WGS sequence"/>
</dbReference>
<gene>
    <name evidence="2" type="ORF">AV274_4976</name>
</gene>
<evidence type="ECO:0000313" key="3">
    <source>
        <dbReference type="Proteomes" id="UP000078348"/>
    </source>
</evidence>
<name>A0A196SAE3_BLAHN</name>
<accession>A0A196SAE3</accession>
<proteinExistence type="predicted"/>
<comment type="caution">
    <text evidence="2">The sequence shown here is derived from an EMBL/GenBank/DDBJ whole genome shotgun (WGS) entry which is preliminary data.</text>
</comment>
<evidence type="ECO:0000313" key="2">
    <source>
        <dbReference type="EMBL" id="OAO13301.1"/>
    </source>
</evidence>
<protein>
    <submittedName>
        <fullName evidence="2">Uncharacterized protein</fullName>
    </submittedName>
</protein>
<sequence>MRVPMSTTYRPYPPHTEKQPSACKRCAPLTNRQQLLKWVYSNSTLWNSTWQSAKAAPLPTDVVLKDSFLREHEDDLYTVAFCLDEYGYSSLHPHVLLRDVLSRVHNYRAFKKYSAPITTPLACARLSVHRREFYVASPHYVVGGMPLEVFRRLQKANPVVEDTMERLGSADLTVVDDGTPQRAIDIHWSADKRSWCVSCIHDAAKVRVNGASLSLEEGEVELGAASTIQLGGRDILFSAAMTDE</sequence>
<feature type="region of interest" description="Disordered" evidence="1">
    <location>
        <begin position="1"/>
        <end position="20"/>
    </location>
</feature>
<evidence type="ECO:0000256" key="1">
    <source>
        <dbReference type="SAM" id="MobiDB-lite"/>
    </source>
</evidence>
<dbReference type="EMBL" id="LXWW01000421">
    <property type="protein sequence ID" value="OAO13301.1"/>
    <property type="molecule type" value="Genomic_DNA"/>
</dbReference>